<keyword evidence="1 4" id="KW-0732">Signal</keyword>
<accession>A0A918HN04</accession>
<organism evidence="6 7">
    <name type="scientific">Streptomyces phaeofaciens</name>
    <dbReference type="NCBI Taxonomy" id="68254"/>
    <lineage>
        <taxon>Bacteria</taxon>
        <taxon>Bacillati</taxon>
        <taxon>Actinomycetota</taxon>
        <taxon>Actinomycetes</taxon>
        <taxon>Kitasatosporales</taxon>
        <taxon>Streptomycetaceae</taxon>
        <taxon>Streptomyces</taxon>
    </lineage>
</organism>
<feature type="domain" description="LamG-like jellyroll fold" evidence="5">
    <location>
        <begin position="819"/>
        <end position="957"/>
    </location>
</feature>
<dbReference type="Gene3D" id="2.60.120.200">
    <property type="match status" value="2"/>
</dbReference>
<dbReference type="SUPFAM" id="SSF49899">
    <property type="entry name" value="Concanavalin A-like lectins/glucanases"/>
    <property type="match status" value="2"/>
</dbReference>
<feature type="chain" id="PRO_5037448415" description="LamG-like jellyroll fold domain-containing protein" evidence="4">
    <location>
        <begin position="28"/>
        <end position="1212"/>
    </location>
</feature>
<dbReference type="PANTHER" id="PTHR46943:SF1">
    <property type="entry name" value="PENTRAXIN-RELATED PROTEIN PTX3"/>
    <property type="match status" value="1"/>
</dbReference>
<proteinExistence type="predicted"/>
<feature type="signal peptide" evidence="4">
    <location>
        <begin position="1"/>
        <end position="27"/>
    </location>
</feature>
<evidence type="ECO:0000259" key="5">
    <source>
        <dbReference type="SMART" id="SM00560"/>
    </source>
</evidence>
<dbReference type="Pfam" id="PF13385">
    <property type="entry name" value="Laminin_G_3"/>
    <property type="match status" value="2"/>
</dbReference>
<evidence type="ECO:0000256" key="2">
    <source>
        <dbReference type="ARBA" id="ARBA00023157"/>
    </source>
</evidence>
<reference evidence="6" key="1">
    <citation type="journal article" date="2014" name="Int. J. Syst. Evol. Microbiol.">
        <title>Complete genome sequence of Corynebacterium casei LMG S-19264T (=DSM 44701T), isolated from a smear-ripened cheese.</title>
        <authorList>
            <consortium name="US DOE Joint Genome Institute (JGI-PGF)"/>
            <person name="Walter F."/>
            <person name="Albersmeier A."/>
            <person name="Kalinowski J."/>
            <person name="Ruckert C."/>
        </authorList>
    </citation>
    <scope>NUCLEOTIDE SEQUENCE</scope>
    <source>
        <strain evidence="6">JCM 4125</strain>
    </source>
</reference>
<gene>
    <name evidence="6" type="ORF">GCM10010226_65080</name>
</gene>
<keyword evidence="2" id="KW-1015">Disulfide bond</keyword>
<sequence>MRGVAASAVALLAVGGVLNATLSDAWAAGTPNGSAESREAASSVPADDAARGKAFWQDDTLPAKSAEQKASERAVSAGRRVEVPSLTNETNQVFANSDGTFTVESSPVPERVRKDGDWVPVDTSLVTRADGRVVPRAAQDVVLSGGGTAPLATITRDGRTYELGSPWTLPVPKVTGSLAVYESVRPDVDLVVQVRPDGFTQNLVVHTREAAADPALAAIRFPVRTTGLTVTTAENGSVSLVDPGGHAVFSSSAALMWDSATEPRSAPAPATASGPRTAVTAQRASLTTATGTTAGGATAGPGDAADAVLPDPGARTAVADVDLAGGALSVIPDRAFLTAEDTAYPVVIDPPAVSATLTGWTTIWSNSPGTSFWKTSHALGVGYDAYVDNKKAKSLFQFDTRRVAGKKILDATFTAYAIWSANCDKRDVNLYRTNPISGSTTWSNPPTGWSHVTKVSAAKGFSASCPDGDIEFNATSAVAYTAKAKSTTTTLGLTASDTDAIAWKQFMSPADERATSSRKPRLSITYVSPPTAAPSAVKLSEPNVACSASSAPALIRDTTPRVTATPTSADGANASLRPNFELYAGSGTTPVNLSPDTWTASGTAGSDPTPTLTSGTTYKFRARTQYRYTWSGTTSYLYGPWSGYCHFKVDNAAPPRPTVTSTEYPECAGTTCDASPETGSVGRTGTFRIAAGAADVRRYDIWLNGVLVESKKFSAGTATYERKVTPTKRLTNTLRVQTFDAAGNPSETKDYLFKVAKASNPVGEWKLDATGYNAVGSSHPLTLGGGAAWLPQARLDSGMRLNGTSAYAATAGPVVDTTGSFSVSAWAKLTTRDTIGTVANQNGTQVGAFQLYYSSSYDRWIFNRYTSDGSSLVRAIATRPGVVGAWTHLLAVYDRDAQEIRLYVNGRLEASTAFTTPWGATGPFEIGRMKGSSGSPSSYFQGDVDHVQAWNRVVFPDELWSEANMENPETGYPQPALLAHWAMDGASGTTAPDQSGRGNTLTLGAGAGFAPADDPAHGTVLNLPITQTGGASAPVMLDESGSFTVAGWANLDAVGLEDTTVAHSPSVFAHPGLQRNAFRLWYRQEVGEAVGDWNFGAYETDVLEGPAATIASEQVNPPGNWIHVVGVYDSVNQSVKLYLAGVREGAEDGVVVKSIFQSDQPLTVGQARRHDTGAWGNRLTGQLDDLRVYAGVLSEAEITQLATVDEPPIDIG</sequence>
<dbReference type="Proteomes" id="UP000646776">
    <property type="component" value="Unassembled WGS sequence"/>
</dbReference>
<protein>
    <recommendedName>
        <fullName evidence="5">LamG-like jellyroll fold domain-containing protein</fullName>
    </recommendedName>
</protein>
<feature type="region of interest" description="Disordered" evidence="3">
    <location>
        <begin position="260"/>
        <end position="283"/>
    </location>
</feature>
<evidence type="ECO:0000256" key="4">
    <source>
        <dbReference type="SAM" id="SignalP"/>
    </source>
</evidence>
<dbReference type="GO" id="GO:0006955">
    <property type="term" value="P:immune response"/>
    <property type="evidence" value="ECO:0007669"/>
    <property type="project" value="InterPro"/>
</dbReference>
<dbReference type="SMART" id="SM00560">
    <property type="entry name" value="LamGL"/>
    <property type="match status" value="2"/>
</dbReference>
<keyword evidence="7" id="KW-1185">Reference proteome</keyword>
<evidence type="ECO:0000313" key="7">
    <source>
        <dbReference type="Proteomes" id="UP000646776"/>
    </source>
</evidence>
<dbReference type="InterPro" id="IPR042837">
    <property type="entry name" value="PTX3"/>
</dbReference>
<feature type="domain" description="LamG-like jellyroll fold" evidence="5">
    <location>
        <begin position="1041"/>
        <end position="1196"/>
    </location>
</feature>
<evidence type="ECO:0000313" key="6">
    <source>
        <dbReference type="EMBL" id="GGT77889.1"/>
    </source>
</evidence>
<reference evidence="6" key="2">
    <citation type="submission" date="2020-09" db="EMBL/GenBank/DDBJ databases">
        <authorList>
            <person name="Sun Q."/>
            <person name="Ohkuma M."/>
        </authorList>
    </citation>
    <scope>NUCLEOTIDE SEQUENCE</scope>
    <source>
        <strain evidence="6">JCM 4125</strain>
    </source>
</reference>
<comment type="caution">
    <text evidence="6">The sequence shown here is derived from an EMBL/GenBank/DDBJ whole genome shotgun (WGS) entry which is preliminary data.</text>
</comment>
<dbReference type="AlphaFoldDB" id="A0A918HN04"/>
<dbReference type="EMBL" id="BMSA01000023">
    <property type="protein sequence ID" value="GGT77889.1"/>
    <property type="molecule type" value="Genomic_DNA"/>
</dbReference>
<dbReference type="InterPro" id="IPR006558">
    <property type="entry name" value="LamG-like"/>
</dbReference>
<feature type="region of interest" description="Disordered" evidence="3">
    <location>
        <begin position="29"/>
        <end position="50"/>
    </location>
</feature>
<name>A0A918HN04_9ACTN</name>
<dbReference type="PANTHER" id="PTHR46943">
    <property type="entry name" value="PENTRAXIN-RELATED PROTEIN PTX3"/>
    <property type="match status" value="1"/>
</dbReference>
<evidence type="ECO:0000256" key="3">
    <source>
        <dbReference type="SAM" id="MobiDB-lite"/>
    </source>
</evidence>
<dbReference type="InterPro" id="IPR013320">
    <property type="entry name" value="ConA-like_dom_sf"/>
</dbReference>
<evidence type="ECO:0000256" key="1">
    <source>
        <dbReference type="ARBA" id="ARBA00022729"/>
    </source>
</evidence>